<feature type="compositionally biased region" description="Polar residues" evidence="9">
    <location>
        <begin position="653"/>
        <end position="671"/>
    </location>
</feature>
<evidence type="ECO:0000256" key="8">
    <source>
        <dbReference type="PIRSR" id="PIRSR037091-1"/>
    </source>
</evidence>
<dbReference type="InterPro" id="IPR016024">
    <property type="entry name" value="ARM-type_fold"/>
</dbReference>
<proteinExistence type="inferred from homology"/>
<name>W1QCA6_OGAPD</name>
<evidence type="ECO:0000256" key="2">
    <source>
        <dbReference type="ARBA" id="ARBA00022448"/>
    </source>
</evidence>
<dbReference type="InterPro" id="IPR012295">
    <property type="entry name" value="TBP_dom_sf"/>
</dbReference>
<dbReference type="GO" id="GO:0035615">
    <property type="term" value="F:clathrin adaptor activity"/>
    <property type="evidence" value="ECO:0007669"/>
    <property type="project" value="InterPro"/>
</dbReference>
<dbReference type="OMA" id="PVLMHRY"/>
<dbReference type="PANTHER" id="PTHR22780">
    <property type="entry name" value="ADAPTIN, ALPHA/GAMMA/EPSILON"/>
    <property type="match status" value="1"/>
</dbReference>
<dbReference type="KEGG" id="opa:HPODL_04273"/>
<dbReference type="HOGENOM" id="CLU_003824_1_0_1"/>
<comment type="subcellular location">
    <subcellularLocation>
        <location evidence="1">Membrane</location>
        <location evidence="1">Coated pit</location>
        <topology evidence="1">Peripheral membrane protein</topology>
        <orientation evidence="1">Cytoplasmic side</orientation>
    </subcellularLocation>
</comment>
<feature type="binding site" evidence="8">
    <location>
        <begin position="50"/>
        <end position="54"/>
    </location>
    <ligand>
        <name>a 1,2-diacyl-sn-glycero-3-phospho-(1D-myo-inositol-3,4,5-trisphosphate)</name>
        <dbReference type="ChEBI" id="CHEBI:57836"/>
    </ligand>
</feature>
<dbReference type="EMBL" id="AEOI02000008">
    <property type="protein sequence ID" value="ESW98657.1"/>
    <property type="molecule type" value="Genomic_DNA"/>
</dbReference>
<dbReference type="InterPro" id="IPR050840">
    <property type="entry name" value="Adaptor_Complx_Large_Subunit"/>
</dbReference>
<feature type="domain" description="Clathrin adaptor alpha/beta/gamma-adaptin appendage Ig-like subdomain" evidence="10">
    <location>
        <begin position="714"/>
        <end position="831"/>
    </location>
</feature>
<keyword evidence="3 7" id="KW-0254">Endocytosis</keyword>
<organism evidence="11 12">
    <name type="scientific">Ogataea parapolymorpha (strain ATCC 26012 / BCRC 20466 / JCM 22074 / NRRL Y-7560 / DL-1)</name>
    <name type="common">Yeast</name>
    <name type="synonym">Hansenula polymorpha</name>
    <dbReference type="NCBI Taxonomy" id="871575"/>
    <lineage>
        <taxon>Eukaryota</taxon>
        <taxon>Fungi</taxon>
        <taxon>Dikarya</taxon>
        <taxon>Ascomycota</taxon>
        <taxon>Saccharomycotina</taxon>
        <taxon>Pichiomycetes</taxon>
        <taxon>Pichiales</taxon>
        <taxon>Pichiaceae</taxon>
        <taxon>Ogataea</taxon>
    </lineage>
</organism>
<keyword evidence="5 7" id="KW-0472">Membrane</keyword>
<dbReference type="GO" id="GO:0006886">
    <property type="term" value="P:intracellular protein transport"/>
    <property type="evidence" value="ECO:0007669"/>
    <property type="project" value="UniProtKB-UniRule"/>
</dbReference>
<dbReference type="InterPro" id="IPR009028">
    <property type="entry name" value="Coatomer/calthrin_app_sub_C"/>
</dbReference>
<sequence>MSQMKGLVQFITDIRNSKEQEQEDRRVQSELVHIQKQFQQPNLSGYHRKKYICKLLYIYLMGHELTFGLGEAMALACSKVYSEKSIGYLALSLFYQTRTEAVDAIFETIHNDLAHPKEDFVCLALQFLSSVADSDAYSRAFEDEVFLLIRSPVSSTLIRKKAVLTLLQLLKIDPLLVTRHPNLISRVAPLINDSDFGVSIAAVSLVQHVAKLDLDLCNSCTTLALEKLHKIVVEAECPASHMYHGIPAPWLTVKLFQLLETLVPNVDAKPLDQANMHTVKTVIQRAISTALSQAPLMSAEARHTRDFVLLGAVSLAAHVDPSPDQSTIAADALCQLLQSTETNTRYLSLAALAKLAARNDDPVLMTINKHIEQISSLLRDRDVSVRRLSLDLIYIICNSDTVQQMCRQLLEYLSVTDFAMKSEVAVKIAVLAEKYATNATWYVTTMMKLISVAGNYLDEEVRQRLIQIVVNNDSIQATACRLCYNALKSGTYPESMVKVAAFLLGEFGTQLDIPLVQQFDLLYSCYFQTSVMARCVLLSSFLKFYVHEPQLRLRILELYEQESNSFIAEIQQRCLEYSKLVTLPDNSLLSLVVVDMPPFQSKISPLISRLGNVQQLQQSFQLNLPYAAHSSSSLERPKSPKKPAPPRPRSRKNTNSLMSPSLNTASASPSRAETDDSSRSMSHFSDSHFSYNSTANPSVDQLPAFSPNWKEGYYRLLHYDQGIFYEDSLFKILFRLRRNHAQLHYELSYSNKSPSTISGLTSEVVTNLSNTEDPGYVIKIIKHPESTITANSKSVQIFDVSVRKPYLDREVPIINISFVCGTLCQYKLRLPAVVGKIMVKGTPLSKESFFTRWSQVSSLPGGECQKVIRLSSPMQTVILSRAMQLFGFNLLKNIDYNMHNIVCTGILSMAAGGAGCLMRIETNPQDARVLRITMRCTVSGLADILVGTLTDLLNNI</sequence>
<dbReference type="STRING" id="871575.W1QCA6"/>
<evidence type="ECO:0000259" key="10">
    <source>
        <dbReference type="SMART" id="SM00809"/>
    </source>
</evidence>
<evidence type="ECO:0000313" key="12">
    <source>
        <dbReference type="Proteomes" id="UP000008673"/>
    </source>
</evidence>
<dbReference type="Pfam" id="PF01602">
    <property type="entry name" value="Adaptin_N"/>
    <property type="match status" value="1"/>
</dbReference>
<dbReference type="PIRSF" id="PIRSF037091">
    <property type="entry name" value="AP2_complex_alpha"/>
    <property type="match status" value="1"/>
</dbReference>
<evidence type="ECO:0000256" key="3">
    <source>
        <dbReference type="ARBA" id="ARBA00022583"/>
    </source>
</evidence>
<dbReference type="InterPro" id="IPR011989">
    <property type="entry name" value="ARM-like"/>
</dbReference>
<dbReference type="Pfam" id="PF02296">
    <property type="entry name" value="Alpha_adaptin_C"/>
    <property type="match status" value="1"/>
</dbReference>
<evidence type="ECO:0000256" key="1">
    <source>
        <dbReference type="ARBA" id="ARBA00004277"/>
    </source>
</evidence>
<evidence type="ECO:0000313" key="11">
    <source>
        <dbReference type="EMBL" id="ESW98657.1"/>
    </source>
</evidence>
<dbReference type="InterPro" id="IPR008152">
    <property type="entry name" value="Clathrin_a/b/g-adaptin_app_Ig"/>
</dbReference>
<dbReference type="InterPro" id="IPR002553">
    <property type="entry name" value="Clathrin/coatomer_adapt-like_N"/>
</dbReference>
<keyword evidence="2 7" id="KW-0813">Transport</keyword>
<dbReference type="GO" id="GO:0030122">
    <property type="term" value="C:AP-2 adaptor complex"/>
    <property type="evidence" value="ECO:0007669"/>
    <property type="project" value="InterPro"/>
</dbReference>
<dbReference type="Gene3D" id="1.25.10.10">
    <property type="entry name" value="Leucine-rich Repeat Variant"/>
    <property type="match status" value="1"/>
</dbReference>
<evidence type="ECO:0000256" key="9">
    <source>
        <dbReference type="SAM" id="MobiDB-lite"/>
    </source>
</evidence>
<dbReference type="SUPFAM" id="SSF49348">
    <property type="entry name" value="Clathrin adaptor appendage domain"/>
    <property type="match status" value="1"/>
</dbReference>
<keyword evidence="6 7" id="KW-0168">Coated pit</keyword>
<reference evidence="11 12" key="1">
    <citation type="journal article" date="2013" name="BMC Genomics">
        <title>Genome sequence and analysis of methylotrophic yeast Hansenula polymorpha DL1.</title>
        <authorList>
            <person name="Ravin N.V."/>
            <person name="Eldarov M.A."/>
            <person name="Kadnikov V.V."/>
            <person name="Beletsky A.V."/>
            <person name="Schneider J."/>
            <person name="Mardanova E.S."/>
            <person name="Smekalova E.M."/>
            <person name="Zvereva M.I."/>
            <person name="Dontsova O.A."/>
            <person name="Mardanov A.V."/>
            <person name="Skryabin K.G."/>
        </authorList>
    </citation>
    <scope>NUCLEOTIDE SEQUENCE [LARGE SCALE GENOMIC DNA]</scope>
    <source>
        <strain evidence="12">ATCC 26012 / BCRC 20466 / JCM 22074 / NRRL Y-7560 / DL-1</strain>
    </source>
</reference>
<dbReference type="SUPFAM" id="SSF48371">
    <property type="entry name" value="ARM repeat"/>
    <property type="match status" value="1"/>
</dbReference>
<keyword evidence="12" id="KW-1185">Reference proteome</keyword>
<dbReference type="eggNOG" id="KOG1077">
    <property type="taxonomic scope" value="Eukaryota"/>
</dbReference>
<dbReference type="Gene3D" id="2.60.40.1230">
    <property type="match status" value="1"/>
</dbReference>
<evidence type="ECO:0000256" key="7">
    <source>
        <dbReference type="PIRNR" id="PIRNR037091"/>
    </source>
</evidence>
<dbReference type="AlphaFoldDB" id="W1QCA6"/>
<feature type="region of interest" description="Disordered" evidence="9">
    <location>
        <begin position="629"/>
        <end position="685"/>
    </location>
</feature>
<feature type="binding site" evidence="8">
    <location>
        <position position="46"/>
    </location>
    <ligand>
        <name>a 1,2-diacyl-sn-glycero-3-phospho-(1D-myo-inositol-3,4,5-trisphosphate)</name>
        <dbReference type="ChEBI" id="CHEBI:57836"/>
    </ligand>
</feature>
<dbReference type="SMART" id="SM00809">
    <property type="entry name" value="Alpha_adaptinC2"/>
    <property type="match status" value="1"/>
</dbReference>
<dbReference type="InterPro" id="IPR013041">
    <property type="entry name" value="Clathrin_app_Ig-like_sf"/>
</dbReference>
<dbReference type="GeneID" id="25773701"/>
<dbReference type="Gene3D" id="3.30.310.10">
    <property type="entry name" value="TATA-Binding Protein"/>
    <property type="match status" value="1"/>
</dbReference>
<comment type="similarity">
    <text evidence="7">Belongs to the adaptor complexes large subunit family.</text>
</comment>
<gene>
    <name evidence="11" type="ORF">HPODL_04273</name>
</gene>
<dbReference type="RefSeq" id="XP_013934540.1">
    <property type="nucleotide sequence ID" value="XM_014079065.1"/>
</dbReference>
<evidence type="ECO:0000256" key="6">
    <source>
        <dbReference type="ARBA" id="ARBA00023176"/>
    </source>
</evidence>
<comment type="caution">
    <text evidence="11">The sequence shown here is derived from an EMBL/GenBank/DDBJ whole genome shotgun (WGS) entry which is preliminary data.</text>
</comment>
<protein>
    <recommendedName>
        <fullName evidence="7">AP-2 complex subunit alpha</fullName>
    </recommendedName>
</protein>
<keyword evidence="4 7" id="KW-0653">Protein transport</keyword>
<dbReference type="GO" id="GO:0072583">
    <property type="term" value="P:clathrin-dependent endocytosis"/>
    <property type="evidence" value="ECO:0007669"/>
    <property type="project" value="InterPro"/>
</dbReference>
<dbReference type="InterPro" id="IPR017104">
    <property type="entry name" value="AP2_complex_asu"/>
</dbReference>
<evidence type="ECO:0000256" key="4">
    <source>
        <dbReference type="ARBA" id="ARBA00022927"/>
    </source>
</evidence>
<dbReference type="SUPFAM" id="SSF55711">
    <property type="entry name" value="Subdomain of clathrin and coatomer appendage domain"/>
    <property type="match status" value="1"/>
</dbReference>
<dbReference type="Proteomes" id="UP000008673">
    <property type="component" value="Unassembled WGS sequence"/>
</dbReference>
<evidence type="ECO:0000256" key="5">
    <source>
        <dbReference type="ARBA" id="ARBA00023136"/>
    </source>
</evidence>
<dbReference type="OrthoDB" id="28053at2759"/>
<dbReference type="InterPro" id="IPR003164">
    <property type="entry name" value="Clathrin_a-adaptin_app_sub_C"/>
</dbReference>
<accession>W1QCA6</accession>
<comment type="function">
    <text evidence="7">Adaptins are components of the adaptor complexes which link clathrin to receptors in coated vesicles. Clathrin-associated protein complexes are believed to interact with the cytoplasmic tails of membrane proteins, leading to their selection and concentration.</text>
</comment>